<accession>A0A172T3B9</accession>
<comment type="similarity">
    <text evidence="1">Belongs to the NifU family.</text>
</comment>
<dbReference type="SUPFAM" id="SSF82649">
    <property type="entry name" value="SufE/NifU"/>
    <property type="match status" value="1"/>
</dbReference>
<protein>
    <submittedName>
        <fullName evidence="3">Nitrogen fixation protein NifU</fullName>
    </submittedName>
    <submittedName>
        <fullName evidence="4">SUF system NifU family Fe-S cluster assembly protein</fullName>
    </submittedName>
</protein>
<evidence type="ECO:0000259" key="2">
    <source>
        <dbReference type="Pfam" id="PF01592"/>
    </source>
</evidence>
<dbReference type="NCBIfam" id="TIGR01994">
    <property type="entry name" value="SUF_scaf_2"/>
    <property type="match status" value="1"/>
</dbReference>
<dbReference type="FunFam" id="3.90.1010.10:FF:000002">
    <property type="entry name" value="Iron-sulfur cluster assembly scaffold protein NifU"/>
    <property type="match status" value="1"/>
</dbReference>
<dbReference type="OrthoDB" id="9804157at2"/>
<dbReference type="GO" id="GO:0016226">
    <property type="term" value="P:iron-sulfur cluster assembly"/>
    <property type="evidence" value="ECO:0007669"/>
    <property type="project" value="InterPro"/>
</dbReference>
<dbReference type="PATRIC" id="fig|93466.3.peg.1218"/>
<dbReference type="GO" id="GO:0005506">
    <property type="term" value="F:iron ion binding"/>
    <property type="evidence" value="ECO:0007669"/>
    <property type="project" value="InterPro"/>
</dbReference>
<organism evidence="3 6">
    <name type="scientific">Fervidobacterium pennivorans</name>
    <dbReference type="NCBI Taxonomy" id="93466"/>
    <lineage>
        <taxon>Bacteria</taxon>
        <taxon>Thermotogati</taxon>
        <taxon>Thermotogota</taxon>
        <taxon>Thermotogae</taxon>
        <taxon>Thermotogales</taxon>
        <taxon>Fervidobacteriaceae</taxon>
        <taxon>Fervidobacterium</taxon>
    </lineage>
</organism>
<evidence type="ECO:0000313" key="5">
    <source>
        <dbReference type="EMBL" id="HGU41585.1"/>
    </source>
</evidence>
<dbReference type="CDD" id="cd06664">
    <property type="entry name" value="IscU_like"/>
    <property type="match status" value="1"/>
</dbReference>
<evidence type="ECO:0000313" key="4">
    <source>
        <dbReference type="EMBL" id="HGQ77365.1"/>
    </source>
</evidence>
<dbReference type="KEGG" id="fng:JM64_05735"/>
<reference evidence="4" key="2">
    <citation type="journal article" date="2020" name="mSystems">
        <title>Genome- and Community-Level Interaction Insights into Carbon Utilization and Element Cycling Functions of Hydrothermarchaeota in Hydrothermal Sediment.</title>
        <authorList>
            <person name="Zhou Z."/>
            <person name="Liu Y."/>
            <person name="Xu W."/>
            <person name="Pan J."/>
            <person name="Luo Z.H."/>
            <person name="Li M."/>
        </authorList>
    </citation>
    <scope>NUCLEOTIDE SEQUENCE [LARGE SCALE GENOMIC DNA]</scope>
    <source>
        <strain evidence="5">SpSt-604</strain>
        <strain evidence="4">SpSt-640</strain>
    </source>
</reference>
<evidence type="ECO:0000256" key="1">
    <source>
        <dbReference type="ARBA" id="ARBA00006420"/>
    </source>
</evidence>
<gene>
    <name evidence="5" type="ORF">ENT72_01475</name>
    <name evidence="4" type="ORF">ENU12_05575</name>
    <name evidence="3" type="ORF">JM64_05735</name>
</gene>
<dbReference type="GO" id="GO:0051536">
    <property type="term" value="F:iron-sulfur cluster binding"/>
    <property type="evidence" value="ECO:0007669"/>
    <property type="project" value="InterPro"/>
</dbReference>
<dbReference type="PANTHER" id="PTHR10093">
    <property type="entry name" value="IRON-SULFUR CLUSTER ASSEMBLY ENZYME NIFU HOMOLOG"/>
    <property type="match status" value="1"/>
</dbReference>
<proteinExistence type="inferred from homology"/>
<sequence length="136" mass="15451">MIYSEFIMDYSKLKKFHGKIENAHKVEEGKNLSCGDEVTLYFLFDGDKIADVKFEGHGCAISQASTNVMIEQIIGKTKEEALQIMKNAENMMLGKEFDGNVLGPIVNFYDVKNYPMRVKCFLLPWKTLELALKSEG</sequence>
<dbReference type="Gene3D" id="3.90.1010.10">
    <property type="match status" value="1"/>
</dbReference>
<dbReference type="Proteomes" id="UP000077096">
    <property type="component" value="Chromosome"/>
</dbReference>
<dbReference type="InterPro" id="IPR002871">
    <property type="entry name" value="NIF_FeS_clus_asmbl_NifU_N"/>
</dbReference>
<dbReference type="EMBL" id="DTBH01000124">
    <property type="protein sequence ID" value="HGQ77365.1"/>
    <property type="molecule type" value="Genomic_DNA"/>
</dbReference>
<evidence type="ECO:0000313" key="3">
    <source>
        <dbReference type="EMBL" id="ANE41515.1"/>
    </source>
</evidence>
<evidence type="ECO:0000313" key="6">
    <source>
        <dbReference type="Proteomes" id="UP000077096"/>
    </source>
</evidence>
<dbReference type="EMBL" id="CP011393">
    <property type="protein sequence ID" value="ANE41515.1"/>
    <property type="molecule type" value="Genomic_DNA"/>
</dbReference>
<feature type="domain" description="NIF system FeS cluster assembly NifU N-terminal" evidence="2">
    <location>
        <begin position="3"/>
        <end position="120"/>
    </location>
</feature>
<dbReference type="AlphaFoldDB" id="A0A172T3B9"/>
<dbReference type="Pfam" id="PF01592">
    <property type="entry name" value="NifU_N"/>
    <property type="match status" value="1"/>
</dbReference>
<name>A0A172T3B9_FERPE</name>
<reference evidence="3 6" key="1">
    <citation type="submission" date="2014-08" db="EMBL/GenBank/DDBJ databases">
        <title>Fervidobacterium pennivorans DYC genome.</title>
        <authorList>
            <person name="Wushke S."/>
        </authorList>
    </citation>
    <scope>NUCLEOTIDE SEQUENCE [LARGE SCALE GENOMIC DNA]</scope>
    <source>
        <strain evidence="3 6">DYC</strain>
    </source>
</reference>
<dbReference type="EMBL" id="DSZT01000047">
    <property type="protein sequence ID" value="HGU41585.1"/>
    <property type="molecule type" value="Genomic_DNA"/>
</dbReference>